<gene>
    <name evidence="2" type="ORF">CBER1_01668</name>
</gene>
<sequence length="424" mass="47019">MSARLGKLEGRVSVDGIPQPYFGPRDTVTGKIILRYLPYSSIFKKNVETAALFGPLRLNIILAARIRLRIRRERSHALPTNHDAHLFATKFSVYSGSFEAEVGKEHTYSFSAQFPPSIEALPPTFSLLFHRVPDVVDVAVQYRLMAEIDMPGIAIETLAAPLEIRFDVARPSLSAIASSRTTFKLRTKVQNQHLLPGGQQPQGFKGKATAIFTPSEQFPAFVLDIFCTEHKHIYPGQQMKFEVTLRRDDSETTAPAVPDITLDSFKADLKSATVVDGSQRIMGPAVIIDKTYAQSLVCETKLPINFSKSNDYSTYVVTNPLQNHASSFKHPKLSRVYSLKITMQFTVAKKTLKLSQESPVTMVPRPTDDNDPPVAGPSRRVVGDVEDEDLPMYEEAPAYTVANATQGNIASLQKHPDLDSNSRT</sequence>
<accession>A0A2S6CH79</accession>
<keyword evidence="3" id="KW-1185">Reference proteome</keyword>
<evidence type="ECO:0008006" key="4">
    <source>
        <dbReference type="Google" id="ProtNLM"/>
    </source>
</evidence>
<feature type="region of interest" description="Disordered" evidence="1">
    <location>
        <begin position="358"/>
        <end position="386"/>
    </location>
</feature>
<reference evidence="3" key="1">
    <citation type="journal article" date="2017" name="bioRxiv">
        <title>Conservation of a gene cluster reveals novel cercosporin biosynthetic mechanisms and extends production to the genus Colletotrichum.</title>
        <authorList>
            <person name="de Jonge R."/>
            <person name="Ebert M.K."/>
            <person name="Huitt-Roehl C.R."/>
            <person name="Pal P."/>
            <person name="Suttle J.C."/>
            <person name="Spanner R.E."/>
            <person name="Neubauer J.D."/>
            <person name="Jurick W.M.II."/>
            <person name="Stott K.A."/>
            <person name="Secor G.A."/>
            <person name="Thomma B.P.H.J."/>
            <person name="Van de Peer Y."/>
            <person name="Townsend C.A."/>
            <person name="Bolton M.D."/>
        </authorList>
    </citation>
    <scope>NUCLEOTIDE SEQUENCE [LARGE SCALE GENOMIC DNA]</scope>
    <source>
        <strain evidence="3">CBS538.71</strain>
    </source>
</reference>
<evidence type="ECO:0000313" key="3">
    <source>
        <dbReference type="Proteomes" id="UP000237631"/>
    </source>
</evidence>
<proteinExistence type="predicted"/>
<evidence type="ECO:0000313" key="2">
    <source>
        <dbReference type="EMBL" id="PPJ59092.1"/>
    </source>
</evidence>
<evidence type="ECO:0000256" key="1">
    <source>
        <dbReference type="SAM" id="MobiDB-lite"/>
    </source>
</evidence>
<dbReference type="AlphaFoldDB" id="A0A2S6CH79"/>
<dbReference type="Proteomes" id="UP000237631">
    <property type="component" value="Unassembled WGS sequence"/>
</dbReference>
<protein>
    <recommendedName>
        <fullName evidence="4">Arrestin-like N-terminal domain-containing protein</fullName>
    </recommendedName>
</protein>
<organism evidence="2 3">
    <name type="scientific">Cercospora berteroae</name>
    <dbReference type="NCBI Taxonomy" id="357750"/>
    <lineage>
        <taxon>Eukaryota</taxon>
        <taxon>Fungi</taxon>
        <taxon>Dikarya</taxon>
        <taxon>Ascomycota</taxon>
        <taxon>Pezizomycotina</taxon>
        <taxon>Dothideomycetes</taxon>
        <taxon>Dothideomycetidae</taxon>
        <taxon>Mycosphaerellales</taxon>
        <taxon>Mycosphaerellaceae</taxon>
        <taxon>Cercospora</taxon>
    </lineage>
</organism>
<comment type="caution">
    <text evidence="2">The sequence shown here is derived from an EMBL/GenBank/DDBJ whole genome shotgun (WGS) entry which is preliminary data.</text>
</comment>
<dbReference type="Gene3D" id="2.60.40.640">
    <property type="match status" value="1"/>
</dbReference>
<name>A0A2S6CH79_9PEZI</name>
<dbReference type="OrthoDB" id="2333384at2759"/>
<dbReference type="EMBL" id="PNEN01000421">
    <property type="protein sequence ID" value="PPJ59092.1"/>
    <property type="molecule type" value="Genomic_DNA"/>
</dbReference>
<dbReference type="InterPro" id="IPR014752">
    <property type="entry name" value="Arrestin-like_C"/>
</dbReference>